<sequence>MCGIAAVFETSTSSDGQRDIEATLLEMLGRISHRGAAERFGERFIFSNAAIGTNRLPIVEREENNQPFIDKISGHAIIFNGEIYNLDELRLILLSQGVEFLGCSDTELVLRAYIHWGRSCLNRFNGIFAFIIYSPEDNTVFAARDRLGVKPLYWAQVGSVLYFASELKALIGLTNKTQEILPGYYWEDGRQKAYYLISESIERKLDCKSAVAKCNELLHLSVKRQVNTDLPVGVVFSGGLDSAIILYLANLYHNNVTAYTVGVPGSSDVVFAQRLCNELGIKIVFCDVDRADLMQSIRTHIYVSEQFEPVDITDALTINAAFSRMKEDGIRIALSGDGSDELFAGYDFFQGVIDRRALQLHKVRNLYRTDLQRVDRMSMFNTVECRVPFLDKDLFDFIISLPMEFHVRDDFTKALLRDAFSLELPDYITRRPKMRMSEGSGIGGLIFDVLQSMNESLDNKPFPLEDDAVNNAALIFQEFGFGLPTSRYKIQGLDYHSGGWTTSKTADIDKNLISHPAIQG</sequence>
<dbReference type="InterPro" id="IPR029055">
    <property type="entry name" value="Ntn_hydrolases_N"/>
</dbReference>
<dbReference type="RefSeq" id="WP_116029494.1">
    <property type="nucleotide sequence ID" value="NZ_MOBZ01000019.1"/>
</dbReference>
<dbReference type="PANTHER" id="PTHR43284:SF1">
    <property type="entry name" value="ASPARAGINE SYNTHETASE"/>
    <property type="match status" value="1"/>
</dbReference>
<evidence type="ECO:0000256" key="3">
    <source>
        <dbReference type="ARBA" id="ARBA00012737"/>
    </source>
</evidence>
<dbReference type="InterPro" id="IPR014729">
    <property type="entry name" value="Rossmann-like_a/b/a_fold"/>
</dbReference>
<evidence type="ECO:0000313" key="12">
    <source>
        <dbReference type="EMBL" id="ROO04090.1"/>
    </source>
</evidence>
<dbReference type="InterPro" id="IPR001962">
    <property type="entry name" value="Asn_synthase"/>
</dbReference>
<evidence type="ECO:0000256" key="9">
    <source>
        <dbReference type="PIRSR" id="PIRSR001589-2"/>
    </source>
</evidence>
<comment type="caution">
    <text evidence="12">The sequence shown here is derived from an EMBL/GenBank/DDBJ whole genome shotgun (WGS) entry which is preliminary data.</text>
</comment>
<dbReference type="CDD" id="cd01991">
    <property type="entry name" value="Asn_synthase_B_C"/>
    <property type="match status" value="1"/>
</dbReference>
<evidence type="ECO:0000256" key="10">
    <source>
        <dbReference type="PIRSR" id="PIRSR001589-3"/>
    </source>
</evidence>
<feature type="site" description="Important for beta-aspartyl-AMP intermediate formation" evidence="10">
    <location>
        <position position="337"/>
    </location>
</feature>
<feature type="active site" description="For GATase activity" evidence="8">
    <location>
        <position position="2"/>
    </location>
</feature>
<dbReference type="GO" id="GO:0005524">
    <property type="term" value="F:ATP binding"/>
    <property type="evidence" value="ECO:0007669"/>
    <property type="project" value="UniProtKB-KW"/>
</dbReference>
<dbReference type="Proteomes" id="UP000283619">
    <property type="component" value="Unassembled WGS sequence"/>
</dbReference>
<keyword evidence="6 8" id="KW-0315">Glutamine amidotransferase</keyword>
<keyword evidence="5 9" id="KW-0067">ATP-binding</keyword>
<dbReference type="PROSITE" id="PS51278">
    <property type="entry name" value="GATASE_TYPE_2"/>
    <property type="match status" value="1"/>
</dbReference>
<evidence type="ECO:0000256" key="2">
    <source>
        <dbReference type="ARBA" id="ARBA00005752"/>
    </source>
</evidence>
<dbReference type="Gene3D" id="3.60.20.10">
    <property type="entry name" value="Glutamine Phosphoribosylpyrophosphate, subunit 1, domain 1"/>
    <property type="match status" value="1"/>
</dbReference>
<dbReference type="AlphaFoldDB" id="A0A423P072"/>
<gene>
    <name evidence="12" type="ORF">BK673_23240</name>
</gene>
<comment type="catalytic activity">
    <reaction evidence="7">
        <text>L-aspartate + L-glutamine + ATP + H2O = L-asparagine + L-glutamate + AMP + diphosphate + H(+)</text>
        <dbReference type="Rhea" id="RHEA:12228"/>
        <dbReference type="ChEBI" id="CHEBI:15377"/>
        <dbReference type="ChEBI" id="CHEBI:15378"/>
        <dbReference type="ChEBI" id="CHEBI:29985"/>
        <dbReference type="ChEBI" id="CHEBI:29991"/>
        <dbReference type="ChEBI" id="CHEBI:30616"/>
        <dbReference type="ChEBI" id="CHEBI:33019"/>
        <dbReference type="ChEBI" id="CHEBI:58048"/>
        <dbReference type="ChEBI" id="CHEBI:58359"/>
        <dbReference type="ChEBI" id="CHEBI:456215"/>
        <dbReference type="EC" id="6.3.5.4"/>
    </reaction>
</comment>
<evidence type="ECO:0000256" key="1">
    <source>
        <dbReference type="ARBA" id="ARBA00005187"/>
    </source>
</evidence>
<dbReference type="InterPro" id="IPR006426">
    <property type="entry name" value="Asn_synth_AEB"/>
</dbReference>
<dbReference type="InterPro" id="IPR033738">
    <property type="entry name" value="AsnB_N"/>
</dbReference>
<dbReference type="GO" id="GO:0006529">
    <property type="term" value="P:asparagine biosynthetic process"/>
    <property type="evidence" value="ECO:0007669"/>
    <property type="project" value="UniProtKB-KW"/>
</dbReference>
<keyword evidence="8" id="KW-0061">Asparagine biosynthesis</keyword>
<organism evidence="12 13">
    <name type="scientific">Pseudomonas fluorescens</name>
    <dbReference type="NCBI Taxonomy" id="294"/>
    <lineage>
        <taxon>Bacteria</taxon>
        <taxon>Pseudomonadati</taxon>
        <taxon>Pseudomonadota</taxon>
        <taxon>Gammaproteobacteria</taxon>
        <taxon>Pseudomonadales</taxon>
        <taxon>Pseudomonadaceae</taxon>
        <taxon>Pseudomonas</taxon>
    </lineage>
</organism>
<feature type="binding site" evidence="9">
    <location>
        <begin position="335"/>
        <end position="336"/>
    </location>
    <ligand>
        <name>ATP</name>
        <dbReference type="ChEBI" id="CHEBI:30616"/>
    </ligand>
</feature>
<dbReference type="SUPFAM" id="SSF52402">
    <property type="entry name" value="Adenine nucleotide alpha hydrolases-like"/>
    <property type="match status" value="1"/>
</dbReference>
<evidence type="ECO:0000256" key="5">
    <source>
        <dbReference type="ARBA" id="ARBA00022840"/>
    </source>
</evidence>
<evidence type="ECO:0000259" key="11">
    <source>
        <dbReference type="PROSITE" id="PS51278"/>
    </source>
</evidence>
<evidence type="ECO:0000256" key="4">
    <source>
        <dbReference type="ARBA" id="ARBA00022741"/>
    </source>
</evidence>
<dbReference type="EC" id="6.3.5.4" evidence="3"/>
<feature type="binding site" evidence="9">
    <location>
        <position position="105"/>
    </location>
    <ligand>
        <name>L-glutamine</name>
        <dbReference type="ChEBI" id="CHEBI:58359"/>
    </ligand>
</feature>
<dbReference type="Pfam" id="PF00733">
    <property type="entry name" value="Asn_synthase"/>
    <property type="match status" value="2"/>
</dbReference>
<evidence type="ECO:0000313" key="13">
    <source>
        <dbReference type="Proteomes" id="UP000283619"/>
    </source>
</evidence>
<evidence type="ECO:0000256" key="6">
    <source>
        <dbReference type="ARBA" id="ARBA00022962"/>
    </source>
</evidence>
<dbReference type="InterPro" id="IPR017932">
    <property type="entry name" value="GATase_2_dom"/>
</dbReference>
<dbReference type="SUPFAM" id="SSF56235">
    <property type="entry name" value="N-terminal nucleophile aminohydrolases (Ntn hydrolases)"/>
    <property type="match status" value="1"/>
</dbReference>
<dbReference type="PIRSF" id="PIRSF001589">
    <property type="entry name" value="Asn_synthetase_glu-h"/>
    <property type="match status" value="1"/>
</dbReference>
<dbReference type="PANTHER" id="PTHR43284">
    <property type="entry name" value="ASPARAGINE SYNTHETASE (GLUTAMINE-HYDROLYZING)"/>
    <property type="match status" value="1"/>
</dbReference>
<dbReference type="Gene3D" id="3.40.50.620">
    <property type="entry name" value="HUPs"/>
    <property type="match status" value="1"/>
</dbReference>
<evidence type="ECO:0000256" key="7">
    <source>
        <dbReference type="ARBA" id="ARBA00048741"/>
    </source>
</evidence>
<proteinExistence type="inferred from homology"/>
<feature type="domain" description="Glutamine amidotransferase type-2" evidence="11">
    <location>
        <begin position="2"/>
        <end position="191"/>
    </location>
</feature>
<dbReference type="EMBL" id="MOBZ01000019">
    <property type="protein sequence ID" value="ROO04090.1"/>
    <property type="molecule type" value="Genomic_DNA"/>
</dbReference>
<feature type="binding site" evidence="9">
    <location>
        <position position="261"/>
    </location>
    <ligand>
        <name>ATP</name>
        <dbReference type="ChEBI" id="CHEBI:30616"/>
    </ligand>
</feature>
<dbReference type="InterPro" id="IPR051786">
    <property type="entry name" value="ASN_synthetase/amidase"/>
</dbReference>
<name>A0A423P072_PSEFL</name>
<reference evidence="12 13" key="1">
    <citation type="submission" date="2016-10" db="EMBL/GenBank/DDBJ databases">
        <title>Comparative genome analysis of multiple Pseudomonas spp. focuses on biocontrol and plant growth promoting traits.</title>
        <authorList>
            <person name="Tao X.-Y."/>
            <person name="Taylor C.G."/>
        </authorList>
    </citation>
    <scope>NUCLEOTIDE SEQUENCE [LARGE SCALE GENOMIC DNA]</scope>
    <source>
        <strain evidence="12 13">36G2</strain>
    </source>
</reference>
<keyword evidence="8" id="KW-0028">Amino-acid biosynthesis</keyword>
<dbReference type="CDD" id="cd00712">
    <property type="entry name" value="AsnB"/>
    <property type="match status" value="1"/>
</dbReference>
<dbReference type="Pfam" id="PF13537">
    <property type="entry name" value="GATase_7"/>
    <property type="match status" value="1"/>
</dbReference>
<protein>
    <recommendedName>
        <fullName evidence="3">asparagine synthase (glutamine-hydrolyzing)</fullName>
        <ecNumber evidence="3">6.3.5.4</ecNumber>
    </recommendedName>
</protein>
<accession>A0A423P072</accession>
<keyword evidence="4 9" id="KW-0547">Nucleotide-binding</keyword>
<evidence type="ECO:0000256" key="8">
    <source>
        <dbReference type="PIRSR" id="PIRSR001589-1"/>
    </source>
</evidence>
<comment type="pathway">
    <text evidence="1">Amino-acid biosynthesis; L-asparagine biosynthesis; L-asparagine from L-aspartate (L-Gln route): step 1/1.</text>
</comment>
<comment type="similarity">
    <text evidence="2">Belongs to the asparagine synthetase family.</text>
</comment>
<dbReference type="GO" id="GO:0004066">
    <property type="term" value="F:asparagine synthase (glutamine-hydrolyzing) activity"/>
    <property type="evidence" value="ECO:0007669"/>
    <property type="project" value="UniProtKB-EC"/>
</dbReference>